<gene>
    <name evidence="1" type="ORF">F5891DRAFT_1008257</name>
</gene>
<dbReference type="AlphaFoldDB" id="A0AAD4EFS1"/>
<protein>
    <submittedName>
        <fullName evidence="1">Uncharacterized protein</fullName>
    </submittedName>
</protein>
<dbReference type="Proteomes" id="UP001195769">
    <property type="component" value="Unassembled WGS sequence"/>
</dbReference>
<name>A0AAD4EFS1_9AGAM</name>
<proteinExistence type="predicted"/>
<evidence type="ECO:0000313" key="2">
    <source>
        <dbReference type="Proteomes" id="UP001195769"/>
    </source>
</evidence>
<dbReference type="RefSeq" id="XP_041230816.1">
    <property type="nucleotide sequence ID" value="XM_041360531.1"/>
</dbReference>
<keyword evidence="2" id="KW-1185">Reference proteome</keyword>
<organism evidence="1 2">
    <name type="scientific">Suillus fuscotomentosus</name>
    <dbReference type="NCBI Taxonomy" id="1912939"/>
    <lineage>
        <taxon>Eukaryota</taxon>
        <taxon>Fungi</taxon>
        <taxon>Dikarya</taxon>
        <taxon>Basidiomycota</taxon>
        <taxon>Agaricomycotina</taxon>
        <taxon>Agaricomycetes</taxon>
        <taxon>Agaricomycetidae</taxon>
        <taxon>Boletales</taxon>
        <taxon>Suillineae</taxon>
        <taxon>Suillaceae</taxon>
        <taxon>Suillus</taxon>
    </lineage>
</organism>
<dbReference type="GeneID" id="64654829"/>
<accession>A0AAD4EFS1</accession>
<reference evidence="1" key="1">
    <citation type="journal article" date="2020" name="New Phytol.">
        <title>Comparative genomics reveals dynamic genome evolution in host specialist ectomycorrhizal fungi.</title>
        <authorList>
            <person name="Lofgren L.A."/>
            <person name="Nguyen N.H."/>
            <person name="Vilgalys R."/>
            <person name="Ruytinx J."/>
            <person name="Liao H.L."/>
            <person name="Branco S."/>
            <person name="Kuo A."/>
            <person name="LaButti K."/>
            <person name="Lipzen A."/>
            <person name="Andreopoulos W."/>
            <person name="Pangilinan J."/>
            <person name="Riley R."/>
            <person name="Hundley H."/>
            <person name="Na H."/>
            <person name="Barry K."/>
            <person name="Grigoriev I.V."/>
            <person name="Stajich J.E."/>
            <person name="Kennedy P.G."/>
        </authorList>
    </citation>
    <scope>NUCLEOTIDE SEQUENCE</scope>
    <source>
        <strain evidence="1">FC203</strain>
    </source>
</reference>
<sequence length="310" mass="35970">MHGTFSAAKPKVPITGPCKWTIYCRLMQDFYQMVTAMGICSEYNAEGHRAIYDHISSILGKEPALTDAQSPPTLTFYATRNMLRPYFILGQIPDLLDCLAMVDTFRKYAVDASSVALSWQEYYVKEPSSDSDKTLLTERELKKLQDYVTNDEHDRLYYILTTKNLCLLHVHYLVTAPESCMLAERLNDYFPGCFPGHDIPSKLLFQHGLSDSEKQIMEEAYQACKEFILDVTQWEEEREEEQKQFLVTLTAEQADAAFEQAFREKFPPPCSQEELISDLDYYLNTVEKMIRRMEDYFPSDMVLERLKRAV</sequence>
<evidence type="ECO:0000313" key="1">
    <source>
        <dbReference type="EMBL" id="KAG1905241.1"/>
    </source>
</evidence>
<dbReference type="EMBL" id="JABBWK010000007">
    <property type="protein sequence ID" value="KAG1905241.1"/>
    <property type="molecule type" value="Genomic_DNA"/>
</dbReference>
<comment type="caution">
    <text evidence="1">The sequence shown here is derived from an EMBL/GenBank/DDBJ whole genome shotgun (WGS) entry which is preliminary data.</text>
</comment>